<dbReference type="GeneID" id="119743036"/>
<dbReference type="Pfam" id="PF08704">
    <property type="entry name" value="GCD14"/>
    <property type="match status" value="1"/>
</dbReference>
<comment type="function">
    <text evidence="8">Catalytic subunit of tRNA (adenine-N(1)-)-methyltransferase, which catalyzes the formation of N(1)-methyladenine at position 58 (m1A58) in initiator methionyl-tRNA.</text>
</comment>
<dbReference type="PANTHER" id="PTHR12133:SF2">
    <property type="entry name" value="TRNA (ADENINE(58)-N(1))-METHYLTRANSFERASE CATALYTIC SUBUNIT TRMT61A"/>
    <property type="match status" value="1"/>
</dbReference>
<dbReference type="RefSeq" id="XP_038075283.1">
    <property type="nucleotide sequence ID" value="XM_038219355.1"/>
</dbReference>
<accession>A0A914BGA1</accession>
<comment type="catalytic activity">
    <reaction evidence="7">
        <text>an adenosine in mRNA + S-adenosyl-L-methionine = an N(1)-methyladenosine in mRNA + S-adenosyl-L-homocysteine + H(+)</text>
        <dbReference type="Rhea" id="RHEA:55392"/>
        <dbReference type="Rhea" id="RHEA-COMP:12414"/>
        <dbReference type="Rhea" id="RHEA-COMP:12415"/>
        <dbReference type="ChEBI" id="CHEBI:15378"/>
        <dbReference type="ChEBI" id="CHEBI:57856"/>
        <dbReference type="ChEBI" id="CHEBI:59789"/>
        <dbReference type="ChEBI" id="CHEBI:74411"/>
        <dbReference type="ChEBI" id="CHEBI:74491"/>
    </reaction>
</comment>
<evidence type="ECO:0000256" key="3">
    <source>
        <dbReference type="ARBA" id="ARBA00022679"/>
    </source>
</evidence>
<dbReference type="Proteomes" id="UP000887568">
    <property type="component" value="Unplaced"/>
</dbReference>
<proteinExistence type="inferred from homology"/>
<dbReference type="InterPro" id="IPR029063">
    <property type="entry name" value="SAM-dependent_MTases_sf"/>
</dbReference>
<dbReference type="InterPro" id="IPR014816">
    <property type="entry name" value="tRNA_MeTrfase_Gcd14"/>
</dbReference>
<evidence type="ECO:0000256" key="1">
    <source>
        <dbReference type="ARBA" id="ARBA00004123"/>
    </source>
</evidence>
<dbReference type="CDD" id="cd02440">
    <property type="entry name" value="AdoMet_MTases"/>
    <property type="match status" value="1"/>
</dbReference>
<feature type="binding site" evidence="9">
    <location>
        <position position="135"/>
    </location>
    <ligand>
        <name>S-adenosyl-L-methionine</name>
        <dbReference type="ChEBI" id="CHEBI:59789"/>
    </ligand>
</feature>
<comment type="similarity">
    <text evidence="8">Belongs to the class I-like SAM-binding methyltransferase superfamily. TRM61 family.</text>
</comment>
<feature type="region of interest" description="Disordered" evidence="10">
    <location>
        <begin position="249"/>
        <end position="346"/>
    </location>
</feature>
<dbReference type="GO" id="GO:0005634">
    <property type="term" value="C:nucleus"/>
    <property type="evidence" value="ECO:0007669"/>
    <property type="project" value="UniProtKB-SubCell"/>
</dbReference>
<evidence type="ECO:0000256" key="6">
    <source>
        <dbReference type="ARBA" id="ARBA00023242"/>
    </source>
</evidence>
<comment type="subcellular location">
    <subcellularLocation>
        <location evidence="1 8">Nucleus</location>
    </subcellularLocation>
</comment>
<dbReference type="SUPFAM" id="SSF53335">
    <property type="entry name" value="S-adenosyl-L-methionine-dependent methyltransferases"/>
    <property type="match status" value="1"/>
</dbReference>
<name>A0A914BGA1_PATMI</name>
<feature type="compositionally biased region" description="Polar residues" evidence="10">
    <location>
        <begin position="262"/>
        <end position="285"/>
    </location>
</feature>
<dbReference type="GO" id="GO:0031515">
    <property type="term" value="C:tRNA (m1A) methyltransferase complex"/>
    <property type="evidence" value="ECO:0007669"/>
    <property type="project" value="UniProtKB-UniRule"/>
</dbReference>
<organism evidence="12 13">
    <name type="scientific">Patiria miniata</name>
    <name type="common">Bat star</name>
    <name type="synonym">Asterina miniata</name>
    <dbReference type="NCBI Taxonomy" id="46514"/>
    <lineage>
        <taxon>Eukaryota</taxon>
        <taxon>Metazoa</taxon>
        <taxon>Echinodermata</taxon>
        <taxon>Eleutherozoa</taxon>
        <taxon>Asterozoa</taxon>
        <taxon>Asteroidea</taxon>
        <taxon>Valvatacea</taxon>
        <taxon>Valvatida</taxon>
        <taxon>Asterinidae</taxon>
        <taxon>Patiria</taxon>
    </lineage>
</organism>
<dbReference type="GO" id="GO:0160107">
    <property type="term" value="F:tRNA (adenine(58)-N1)-methyltransferase activity"/>
    <property type="evidence" value="ECO:0007669"/>
    <property type="project" value="UniProtKB-EC"/>
</dbReference>
<dbReference type="RefSeq" id="XP_038075281.1">
    <property type="nucleotide sequence ID" value="XM_038219353.1"/>
</dbReference>
<feature type="compositionally biased region" description="Basic and acidic residues" evidence="10">
    <location>
        <begin position="305"/>
        <end position="322"/>
    </location>
</feature>
<dbReference type="CTD" id="115708"/>
<evidence type="ECO:0000256" key="8">
    <source>
        <dbReference type="PIRNR" id="PIRNR017269"/>
    </source>
</evidence>
<keyword evidence="2 8" id="KW-0489">Methyltransferase</keyword>
<dbReference type="FunFam" id="3.10.330.20:FF:000002">
    <property type="entry name" value="tRNA (adenine(58)-N(1))-methyltransferase catalytic subunit TRMT61A"/>
    <property type="match status" value="1"/>
</dbReference>
<dbReference type="PROSITE" id="PS51620">
    <property type="entry name" value="SAM_TRM61"/>
    <property type="match status" value="1"/>
</dbReference>
<evidence type="ECO:0000256" key="5">
    <source>
        <dbReference type="ARBA" id="ARBA00022694"/>
    </source>
</evidence>
<keyword evidence="13" id="KW-1185">Reference proteome</keyword>
<evidence type="ECO:0000313" key="13">
    <source>
        <dbReference type="Proteomes" id="UP000887568"/>
    </source>
</evidence>
<dbReference type="OMA" id="PCIEQSL"/>
<protein>
    <recommendedName>
        <fullName evidence="8">tRNA (adenine(58)-N(1))-methyltransferase catalytic subunit TRMT61A</fullName>
        <ecNumber evidence="8">2.1.1.220</ecNumber>
    </recommendedName>
</protein>
<dbReference type="PANTHER" id="PTHR12133">
    <property type="entry name" value="TRNA (ADENINE(58)-N(1))-METHYLTRANSFERASE"/>
    <property type="match status" value="1"/>
</dbReference>
<dbReference type="Gene3D" id="3.10.330.20">
    <property type="match status" value="1"/>
</dbReference>
<dbReference type="PIRSF" id="PIRSF017269">
    <property type="entry name" value="GCD14"/>
    <property type="match status" value="1"/>
</dbReference>
<comment type="catalytic activity">
    <reaction evidence="8">
        <text>adenosine(58) in tRNA + S-adenosyl-L-methionine = N(1)-methyladenosine(58) in tRNA + S-adenosyl-L-homocysteine + H(+)</text>
        <dbReference type="Rhea" id="RHEA:43152"/>
        <dbReference type="Rhea" id="RHEA-COMP:10365"/>
        <dbReference type="Rhea" id="RHEA-COMP:10366"/>
        <dbReference type="ChEBI" id="CHEBI:15378"/>
        <dbReference type="ChEBI" id="CHEBI:57856"/>
        <dbReference type="ChEBI" id="CHEBI:59789"/>
        <dbReference type="ChEBI" id="CHEBI:74411"/>
        <dbReference type="ChEBI" id="CHEBI:74491"/>
        <dbReference type="EC" id="2.1.1.220"/>
    </reaction>
</comment>
<evidence type="ECO:0000313" key="12">
    <source>
        <dbReference type="EnsemblMetazoa" id="XP_038075283.1"/>
    </source>
</evidence>
<keyword evidence="6 8" id="KW-0539">Nucleus</keyword>
<evidence type="ECO:0000256" key="7">
    <source>
        <dbReference type="ARBA" id="ARBA00048481"/>
    </source>
</evidence>
<dbReference type="AlphaFoldDB" id="A0A914BGA1"/>
<dbReference type="EnsemblMetazoa" id="XM_038219355.1">
    <property type="protein sequence ID" value="XP_038075283.1"/>
    <property type="gene ID" value="LOC119743036"/>
</dbReference>
<feature type="domain" description="tRNA (adenine(58)-N(1))-methyltransferase catalytic subunit TRM61 C-terminal" evidence="11">
    <location>
        <begin position="64"/>
        <end position="370"/>
    </location>
</feature>
<dbReference type="FunFam" id="3.40.50.150:FF:000247">
    <property type="entry name" value="tRNA (adenine(58)-N(1))-methyltransferase catalytic subunit TRM61"/>
    <property type="match status" value="1"/>
</dbReference>
<dbReference type="EnsemblMetazoa" id="XM_038219353.1">
    <property type="protein sequence ID" value="XP_038075281.1"/>
    <property type="gene ID" value="LOC119743036"/>
</dbReference>
<dbReference type="InterPro" id="IPR049470">
    <property type="entry name" value="TRM61_C"/>
</dbReference>
<feature type="binding site" evidence="9">
    <location>
        <position position="181"/>
    </location>
    <ligand>
        <name>S-adenosyl-L-methionine</name>
        <dbReference type="ChEBI" id="CHEBI:59789"/>
    </ligand>
</feature>
<keyword evidence="5 8" id="KW-0819">tRNA processing</keyword>
<dbReference type="OrthoDB" id="1925287at2759"/>
<dbReference type="EC" id="2.1.1.220" evidence="8"/>
<evidence type="ECO:0000256" key="2">
    <source>
        <dbReference type="ARBA" id="ARBA00022603"/>
    </source>
</evidence>
<evidence type="ECO:0000256" key="9">
    <source>
        <dbReference type="PIRSR" id="PIRSR017269-1"/>
    </source>
</evidence>
<evidence type="ECO:0000256" key="10">
    <source>
        <dbReference type="SAM" id="MobiDB-lite"/>
    </source>
</evidence>
<dbReference type="Gene3D" id="3.40.50.150">
    <property type="entry name" value="Vaccinia Virus protein VP39"/>
    <property type="match status" value="1"/>
</dbReference>
<reference evidence="12" key="1">
    <citation type="submission" date="2022-11" db="UniProtKB">
        <authorList>
            <consortium name="EnsemblMetazoa"/>
        </authorList>
    </citation>
    <scope>IDENTIFICATION</scope>
</reference>
<keyword evidence="3 8" id="KW-0808">Transferase</keyword>
<keyword evidence="4 8" id="KW-0949">S-adenosyl-L-methionine</keyword>
<dbReference type="GO" id="GO:0030488">
    <property type="term" value="P:tRNA methylation"/>
    <property type="evidence" value="ECO:0007669"/>
    <property type="project" value="InterPro"/>
</dbReference>
<sequence length="378" mass="41207">MGFLGYSDVICDGDKAIVYLGYNSMMSLKLSHGTVTQTKRGALRHSDIIGKKYGCRLSTLSDKGYVHLLQPTPELWTLNLPHRTQILYFADISLITLQLELKPGSVVVESGTGSGSVSHAFARTIAPNGHLHTFEFHEQRAVKAREDFKDHGISHLVTVAHRDVLEHGFGIDFTVDAVFLDLPCPWRAVSHAKKILKTSGGKICSFSPCIEQVQRTCEELGSLGFSDISTFECLQRNYEHRTVILPYPNLGTKTVSRDDSKQASPNPDDSSSLQDTGIPGTSTEARQGDGATDIASGTTTPEAGKPLDRQGETDREESDRNEGGSQAKRPKLCEGAPQDNKKGNSLNYPTKCAVPWKDMPGHTGFLTFATLYILPGGS</sequence>
<evidence type="ECO:0000256" key="4">
    <source>
        <dbReference type="ARBA" id="ARBA00022691"/>
    </source>
</evidence>
<evidence type="ECO:0000259" key="11">
    <source>
        <dbReference type="Pfam" id="PF08704"/>
    </source>
</evidence>